<accession>A0A059AU54</accession>
<reference evidence="7" key="1">
    <citation type="submission" date="2013-07" db="EMBL/GenBank/DDBJ databases">
        <title>The genome of Eucalyptus grandis.</title>
        <authorList>
            <person name="Schmutz J."/>
            <person name="Hayes R."/>
            <person name="Myburg A."/>
            <person name="Tuskan G."/>
            <person name="Grattapaglia D."/>
            <person name="Rokhsar D.S."/>
        </authorList>
    </citation>
    <scope>NUCLEOTIDE SEQUENCE</scope>
    <source>
        <tissue evidence="7">Leaf extractions</tissue>
    </source>
</reference>
<keyword evidence="6" id="KW-1015">Disulfide bond</keyword>
<dbReference type="EMBL" id="KK198760">
    <property type="protein sequence ID" value="KCW57211.1"/>
    <property type="molecule type" value="Genomic_DNA"/>
</dbReference>
<dbReference type="Gramene" id="KCW57211">
    <property type="protein sequence ID" value="KCW57211"/>
    <property type="gene ID" value="EUGRSUZ_H00024"/>
</dbReference>
<dbReference type="InterPro" id="IPR008801">
    <property type="entry name" value="RALF"/>
</dbReference>
<keyword evidence="3" id="KW-0964">Secreted</keyword>
<dbReference type="GO" id="GO:0019722">
    <property type="term" value="P:calcium-mediated signaling"/>
    <property type="evidence" value="ECO:0000318"/>
    <property type="project" value="GO_Central"/>
</dbReference>
<evidence type="ECO:0000256" key="2">
    <source>
        <dbReference type="ARBA" id="ARBA00009178"/>
    </source>
</evidence>
<dbReference type="PANTHER" id="PTHR33136:SF36">
    <property type="entry name" value="PROTEIN RALF-LIKE 31"/>
    <property type="match status" value="1"/>
</dbReference>
<evidence type="ECO:0000256" key="3">
    <source>
        <dbReference type="ARBA" id="ARBA00022525"/>
    </source>
</evidence>
<gene>
    <name evidence="7" type="ORF">EUGRSUZ_H00024</name>
</gene>
<sequence>MGLGSLRSGGLDLLLERSSCLEAALGECVTDPEMEWETSRRVPVAAQQSNKKYIGYELLREDTVPCQKSGASYHNCPGGQANPHNRGCTIITRFARDVGDIKT</sequence>
<keyword evidence="5" id="KW-0732">Signal</keyword>
<evidence type="ECO:0000256" key="4">
    <source>
        <dbReference type="ARBA" id="ARBA00022702"/>
    </source>
</evidence>
<evidence type="ECO:0000256" key="1">
    <source>
        <dbReference type="ARBA" id="ARBA00004613"/>
    </source>
</evidence>
<dbReference type="Pfam" id="PF05498">
    <property type="entry name" value="RALF"/>
    <property type="match status" value="1"/>
</dbReference>
<keyword evidence="4" id="KW-0372">Hormone</keyword>
<evidence type="ECO:0000313" key="7">
    <source>
        <dbReference type="EMBL" id="KCW57211.1"/>
    </source>
</evidence>
<name>A0A059AU54_EUCGR</name>
<dbReference type="GO" id="GO:0040008">
    <property type="term" value="P:regulation of growth"/>
    <property type="evidence" value="ECO:0007669"/>
    <property type="project" value="UniProtKB-ARBA"/>
</dbReference>
<evidence type="ECO:0000256" key="5">
    <source>
        <dbReference type="ARBA" id="ARBA00022729"/>
    </source>
</evidence>
<dbReference type="GO" id="GO:0005179">
    <property type="term" value="F:hormone activity"/>
    <property type="evidence" value="ECO:0007669"/>
    <property type="project" value="UniProtKB-KW"/>
</dbReference>
<organism evidence="7">
    <name type="scientific">Eucalyptus grandis</name>
    <name type="common">Flooded gum</name>
    <dbReference type="NCBI Taxonomy" id="71139"/>
    <lineage>
        <taxon>Eukaryota</taxon>
        <taxon>Viridiplantae</taxon>
        <taxon>Streptophyta</taxon>
        <taxon>Embryophyta</taxon>
        <taxon>Tracheophyta</taxon>
        <taxon>Spermatophyta</taxon>
        <taxon>Magnoliopsida</taxon>
        <taxon>eudicotyledons</taxon>
        <taxon>Gunneridae</taxon>
        <taxon>Pentapetalae</taxon>
        <taxon>rosids</taxon>
        <taxon>malvids</taxon>
        <taxon>Myrtales</taxon>
        <taxon>Myrtaceae</taxon>
        <taxon>Myrtoideae</taxon>
        <taxon>Eucalypteae</taxon>
        <taxon>Eucalyptus</taxon>
    </lineage>
</organism>
<dbReference type="AlphaFoldDB" id="A0A059AU54"/>
<dbReference type="PANTHER" id="PTHR33136">
    <property type="entry name" value="RAPID ALKALINIZATION FACTOR-LIKE"/>
    <property type="match status" value="1"/>
</dbReference>
<proteinExistence type="inferred from homology"/>
<comment type="similarity">
    <text evidence="2">Belongs to the plant rapid alkalinization factor (RALF) family.</text>
</comment>
<protein>
    <submittedName>
        <fullName evidence="7">Uncharacterized protein</fullName>
    </submittedName>
</protein>
<comment type="subcellular location">
    <subcellularLocation>
        <location evidence="1">Secreted</location>
    </subcellularLocation>
</comment>
<evidence type="ECO:0000256" key="6">
    <source>
        <dbReference type="ARBA" id="ARBA00023157"/>
    </source>
</evidence>
<dbReference type="InParanoid" id="A0A059AU54"/>
<dbReference type="GO" id="GO:0005576">
    <property type="term" value="C:extracellular region"/>
    <property type="evidence" value="ECO:0007669"/>
    <property type="project" value="UniProtKB-SubCell"/>
</dbReference>